<comment type="caution">
    <text evidence="2">The sequence shown here is derived from an EMBL/GenBank/DDBJ whole genome shotgun (WGS) entry which is preliminary data.</text>
</comment>
<dbReference type="Proteomes" id="UP001500954">
    <property type="component" value="Unassembled WGS sequence"/>
</dbReference>
<dbReference type="RefSeq" id="WP_345003826.1">
    <property type="nucleotide sequence ID" value="NZ_BAABCY010000007.1"/>
</dbReference>
<accession>A0ABP6WQX0</accession>
<feature type="compositionally biased region" description="Acidic residues" evidence="1">
    <location>
        <begin position="262"/>
        <end position="280"/>
    </location>
</feature>
<evidence type="ECO:0000313" key="3">
    <source>
        <dbReference type="Proteomes" id="UP001500954"/>
    </source>
</evidence>
<dbReference type="Pfam" id="PF26636">
    <property type="entry name" value="DUF8209"/>
    <property type="match status" value="1"/>
</dbReference>
<keyword evidence="3" id="KW-1185">Reference proteome</keyword>
<feature type="region of interest" description="Disordered" evidence="1">
    <location>
        <begin position="255"/>
        <end position="285"/>
    </location>
</feature>
<dbReference type="NCBIfam" id="TIGR03696">
    <property type="entry name" value="Rhs_assc_core"/>
    <property type="match status" value="1"/>
</dbReference>
<dbReference type="EMBL" id="BAABCY010000007">
    <property type="protein sequence ID" value="GAA3553902.1"/>
    <property type="molecule type" value="Genomic_DNA"/>
</dbReference>
<dbReference type="InterPro" id="IPR050708">
    <property type="entry name" value="T6SS_VgrG/RHS"/>
</dbReference>
<dbReference type="PANTHER" id="PTHR32305:SF15">
    <property type="entry name" value="PROTEIN RHSA-RELATED"/>
    <property type="match status" value="1"/>
</dbReference>
<evidence type="ECO:0000313" key="2">
    <source>
        <dbReference type="EMBL" id="GAA3553902.1"/>
    </source>
</evidence>
<evidence type="ECO:0000256" key="1">
    <source>
        <dbReference type="SAM" id="MobiDB-lite"/>
    </source>
</evidence>
<dbReference type="InterPro" id="IPR058522">
    <property type="entry name" value="DUF8209"/>
</dbReference>
<organism evidence="2 3">
    <name type="scientific">Snuella lapsa</name>
    <dbReference type="NCBI Taxonomy" id="870481"/>
    <lineage>
        <taxon>Bacteria</taxon>
        <taxon>Pseudomonadati</taxon>
        <taxon>Bacteroidota</taxon>
        <taxon>Flavobacteriia</taxon>
        <taxon>Flavobacteriales</taxon>
        <taxon>Flavobacteriaceae</taxon>
        <taxon>Snuella</taxon>
    </lineage>
</organism>
<reference evidence="3" key="1">
    <citation type="journal article" date="2019" name="Int. J. Syst. Evol. Microbiol.">
        <title>The Global Catalogue of Microorganisms (GCM) 10K type strain sequencing project: providing services to taxonomists for standard genome sequencing and annotation.</title>
        <authorList>
            <consortium name="The Broad Institute Genomics Platform"/>
            <consortium name="The Broad Institute Genome Sequencing Center for Infectious Disease"/>
            <person name="Wu L."/>
            <person name="Ma J."/>
        </authorList>
    </citation>
    <scope>NUCLEOTIDE SEQUENCE [LARGE SCALE GENOMIC DNA]</scope>
    <source>
        <strain evidence="3">JCM 17111</strain>
    </source>
</reference>
<proteinExistence type="predicted"/>
<evidence type="ECO:0008006" key="4">
    <source>
        <dbReference type="Google" id="ProtNLM"/>
    </source>
</evidence>
<dbReference type="Gene3D" id="2.180.10.10">
    <property type="entry name" value="RHS repeat-associated core"/>
    <property type="match status" value="1"/>
</dbReference>
<dbReference type="InterPro" id="IPR022385">
    <property type="entry name" value="Rhs_assc_core"/>
</dbReference>
<protein>
    <recommendedName>
        <fullName evidence="4">RHS repeat-associated core domain-containing protein</fullName>
    </recommendedName>
</protein>
<sequence length="452" mass="50316">MLRDYNKGISSNIAYNHLNLPTNVPLSGGNISYIYDATGIKLKKTVSNGATTVYAGNYVYEKPYNSAETLEFFNHPEGYVDAVNGYKYVYQYKDHLGNVRLSYMDSNGDGQITASSEILEENNYYPFGLEHRGYNKDNVLSTNIAQNYRYNGKELNDELGLDWYDYGARNYDAALGRWMNIDPLAEQMRRHSPYNYAFNNPLRFTDPDGMAPIDEVDEPQNLDPFGNEYGDEGRDYDDPVDLGKMLGDDFFNNRPGYYTESTGDDDNSGSSEEGGEDEDCCGGNSESTQILGSTYLVWNADGTTSLASMTPVSLLSLVEESSSGLSWRTPVGAGLVLSGQPLLGKRFITKAFGNAPAASRGTSLASRFFSKVLPFNSPVRLPTLNGGVTTPLRWTRTKLVGRFVGRWIPFVGWGLLAYDGASMLYNAKPMGIQNQTRNGYGKKPHERTYIRR</sequence>
<dbReference type="PANTHER" id="PTHR32305">
    <property type="match status" value="1"/>
</dbReference>
<gene>
    <name evidence="2" type="ORF">GCM10022395_01800</name>
</gene>
<name>A0ABP6WQX0_9FLAO</name>